<dbReference type="SFLD" id="SFLDS00001">
    <property type="entry name" value="Enolase"/>
    <property type="match status" value="1"/>
</dbReference>
<dbReference type="InterPro" id="IPR029017">
    <property type="entry name" value="Enolase-like_N"/>
</dbReference>
<dbReference type="InterPro" id="IPR010197">
    <property type="entry name" value="OSBS/NAAAR"/>
</dbReference>
<evidence type="ECO:0000256" key="6">
    <source>
        <dbReference type="NCBIfam" id="TIGR01928"/>
    </source>
</evidence>
<evidence type="ECO:0000256" key="1">
    <source>
        <dbReference type="ARBA" id="ARBA00001968"/>
    </source>
</evidence>
<dbReference type="Pfam" id="PF13378">
    <property type="entry name" value="MR_MLE_C"/>
    <property type="match status" value="1"/>
</dbReference>
<dbReference type="AlphaFoldDB" id="A0A1C4AN57"/>
<dbReference type="PANTHER" id="PTHR48073">
    <property type="entry name" value="O-SUCCINYLBENZOATE SYNTHASE-RELATED"/>
    <property type="match status" value="1"/>
</dbReference>
<dbReference type="SFLD" id="SFLDF00009">
    <property type="entry name" value="o-succinylbenzoate_synthase"/>
    <property type="match status" value="1"/>
</dbReference>
<dbReference type="SMART" id="SM00922">
    <property type="entry name" value="MR_MLE"/>
    <property type="match status" value="1"/>
</dbReference>
<dbReference type="InterPro" id="IPR036849">
    <property type="entry name" value="Enolase-like_C_sf"/>
</dbReference>
<dbReference type="Gene3D" id="3.20.20.120">
    <property type="entry name" value="Enolase-like C-terminal domain"/>
    <property type="match status" value="1"/>
</dbReference>
<comment type="cofactor">
    <cofactor evidence="1">
        <name>a divalent metal cation</name>
        <dbReference type="ChEBI" id="CHEBI:60240"/>
    </cofactor>
</comment>
<feature type="domain" description="Mandelate racemase/muconate lactonizing enzyme C-terminal" evidence="7">
    <location>
        <begin position="142"/>
        <end position="235"/>
    </location>
</feature>
<organism evidence="8 9">
    <name type="scientific">Weissella bombi</name>
    <dbReference type="NCBI Taxonomy" id="1505725"/>
    <lineage>
        <taxon>Bacteria</taxon>
        <taxon>Bacillati</taxon>
        <taxon>Bacillota</taxon>
        <taxon>Bacilli</taxon>
        <taxon>Lactobacillales</taxon>
        <taxon>Lactobacillaceae</taxon>
        <taxon>Weissella</taxon>
    </lineage>
</organism>
<keyword evidence="2" id="KW-0479">Metal-binding</keyword>
<evidence type="ECO:0000256" key="3">
    <source>
        <dbReference type="ARBA" id="ARBA00022842"/>
    </source>
</evidence>
<dbReference type="SUPFAM" id="SSF54826">
    <property type="entry name" value="Enolase N-terminal domain-like"/>
    <property type="match status" value="1"/>
</dbReference>
<dbReference type="InterPro" id="IPR013341">
    <property type="entry name" value="Mandelate_racemase_N_dom"/>
</dbReference>
<dbReference type="GO" id="GO:0009234">
    <property type="term" value="P:menaquinone biosynthetic process"/>
    <property type="evidence" value="ECO:0007669"/>
    <property type="project" value="UniProtKB-UniRule"/>
</dbReference>
<dbReference type="PANTHER" id="PTHR48073:SF5">
    <property type="entry name" value="O-SUCCINYLBENZOATE SYNTHASE"/>
    <property type="match status" value="1"/>
</dbReference>
<evidence type="ECO:0000256" key="4">
    <source>
        <dbReference type="ARBA" id="ARBA00023239"/>
    </source>
</evidence>
<accession>A0A1C4AN57</accession>
<protein>
    <recommendedName>
        <fullName evidence="5 6">o-succinylbenzoate synthase</fullName>
        <ecNumber evidence="5 6">4.2.1.113</ecNumber>
    </recommendedName>
</protein>
<sequence>MKIQKITLYPLILTLKAPFKTAHGTTKQRPITLIAMQLTNGVVGYGEVQSFADNQYANETHDQSLAVVQNLSQLLIGQIFARPEDGANWLATKTPLSFAKSAIEMALWDAYGKQMHQPLAALLGGQTDKVAVGQAIGIQENWETTKQLVLDAIAQGYQRIKIKINQTTDLQTVAALVKAFPNQMFSLDANAAWRGDKLADLQLLDEAGLALIEQPYAETAWLEHQRGQAALTRLKLSLDESLNDIADVKKAIANRTTAALTLKQGKLGGITQTKEAISLANQAQMTPWIGGMLGTGLGRAVDLILASLPGANTIPADSAQFDHYYETDIATNLPYVKKGYLPVPLQDGIGVTLNWQAIKQCLIHEPIVYQ</sequence>
<dbReference type="EC" id="4.2.1.113" evidence="5 6"/>
<reference evidence="9" key="1">
    <citation type="submission" date="2016-08" db="EMBL/GenBank/DDBJ databases">
        <authorList>
            <person name="Varghese N."/>
            <person name="Submissions Spin"/>
        </authorList>
    </citation>
    <scope>NUCLEOTIDE SEQUENCE [LARGE SCALE GENOMIC DNA]</scope>
    <source>
        <strain evidence="9">R-53094</strain>
    </source>
</reference>
<dbReference type="NCBIfam" id="TIGR01928">
    <property type="entry name" value="menC_lowGC_arch"/>
    <property type="match status" value="1"/>
</dbReference>
<dbReference type="RefSeq" id="WP_240005868.1">
    <property type="nucleotide sequence ID" value="NZ_BJEE01000007.1"/>
</dbReference>
<evidence type="ECO:0000313" key="9">
    <source>
        <dbReference type="Proteomes" id="UP000199268"/>
    </source>
</evidence>
<evidence type="ECO:0000313" key="8">
    <source>
        <dbReference type="EMBL" id="SCB96045.1"/>
    </source>
</evidence>
<evidence type="ECO:0000256" key="5">
    <source>
        <dbReference type="ARBA" id="ARBA00029491"/>
    </source>
</evidence>
<dbReference type="Proteomes" id="UP000199268">
    <property type="component" value="Unassembled WGS sequence"/>
</dbReference>
<dbReference type="GO" id="GO:0009063">
    <property type="term" value="P:amino acid catabolic process"/>
    <property type="evidence" value="ECO:0007669"/>
    <property type="project" value="InterPro"/>
</dbReference>
<evidence type="ECO:0000256" key="2">
    <source>
        <dbReference type="ARBA" id="ARBA00022723"/>
    </source>
</evidence>
<dbReference type="UniPathway" id="UPA01057">
    <property type="reaction ID" value="UER00165"/>
</dbReference>
<dbReference type="InterPro" id="IPR029065">
    <property type="entry name" value="Enolase_C-like"/>
</dbReference>
<dbReference type="GO" id="GO:0043748">
    <property type="term" value="F:O-succinylbenzoate synthase activity"/>
    <property type="evidence" value="ECO:0007669"/>
    <property type="project" value="UniProtKB-EC"/>
</dbReference>
<keyword evidence="4" id="KW-0456">Lyase</keyword>
<dbReference type="SFLD" id="SFLDG00180">
    <property type="entry name" value="muconate_cycloisomerase"/>
    <property type="match status" value="1"/>
</dbReference>
<gene>
    <name evidence="8" type="ORF">GA0061074_10647</name>
</gene>
<dbReference type="InterPro" id="IPR013342">
    <property type="entry name" value="Mandelate_racemase_C"/>
</dbReference>
<dbReference type="PROSITE" id="PS00908">
    <property type="entry name" value="MR_MLE_1"/>
    <property type="match status" value="1"/>
</dbReference>
<evidence type="ECO:0000259" key="7">
    <source>
        <dbReference type="SMART" id="SM00922"/>
    </source>
</evidence>
<dbReference type="UniPathway" id="UPA00079"/>
<proteinExistence type="predicted"/>
<dbReference type="GO" id="GO:0046872">
    <property type="term" value="F:metal ion binding"/>
    <property type="evidence" value="ECO:0007669"/>
    <property type="project" value="UniProtKB-KW"/>
</dbReference>
<dbReference type="Pfam" id="PF02746">
    <property type="entry name" value="MR_MLE_N"/>
    <property type="match status" value="1"/>
</dbReference>
<dbReference type="SUPFAM" id="SSF51604">
    <property type="entry name" value="Enolase C-terminal domain-like"/>
    <property type="match status" value="1"/>
</dbReference>
<keyword evidence="3" id="KW-0460">Magnesium</keyword>
<dbReference type="Gene3D" id="3.30.390.10">
    <property type="entry name" value="Enolase-like, N-terminal domain"/>
    <property type="match status" value="1"/>
</dbReference>
<dbReference type="GO" id="GO:0016854">
    <property type="term" value="F:racemase and epimerase activity"/>
    <property type="evidence" value="ECO:0007669"/>
    <property type="project" value="UniProtKB-ARBA"/>
</dbReference>
<dbReference type="STRING" id="1505725.GA0061074_10647"/>
<name>A0A1C4AN57_9LACO</name>
<dbReference type="EMBL" id="FMAO01000006">
    <property type="protein sequence ID" value="SCB96045.1"/>
    <property type="molecule type" value="Genomic_DNA"/>
</dbReference>
<keyword evidence="9" id="KW-1185">Reference proteome</keyword>
<dbReference type="InterPro" id="IPR018110">
    <property type="entry name" value="Mandel_Rmase/mucon_lact_enz_CS"/>
</dbReference>